<reference evidence="2" key="2">
    <citation type="journal article" date="2015" name="Data Brief">
        <title>Shoot transcriptome of the giant reed, Arundo donax.</title>
        <authorList>
            <person name="Barrero R.A."/>
            <person name="Guerrero F.D."/>
            <person name="Moolhuijzen P."/>
            <person name="Goolsby J.A."/>
            <person name="Tidwell J."/>
            <person name="Bellgard S.E."/>
            <person name="Bellgard M.I."/>
        </authorList>
    </citation>
    <scope>NUCLEOTIDE SEQUENCE</scope>
    <source>
        <tissue evidence="2">Shoot tissue taken approximately 20 cm above the soil surface</tissue>
    </source>
</reference>
<name>A0A0A9A1H4_ARUDO</name>
<organism evidence="2">
    <name type="scientific">Arundo donax</name>
    <name type="common">Giant reed</name>
    <name type="synonym">Donax arundinaceus</name>
    <dbReference type="NCBI Taxonomy" id="35708"/>
    <lineage>
        <taxon>Eukaryota</taxon>
        <taxon>Viridiplantae</taxon>
        <taxon>Streptophyta</taxon>
        <taxon>Embryophyta</taxon>
        <taxon>Tracheophyta</taxon>
        <taxon>Spermatophyta</taxon>
        <taxon>Magnoliopsida</taxon>
        <taxon>Liliopsida</taxon>
        <taxon>Poales</taxon>
        <taxon>Poaceae</taxon>
        <taxon>PACMAD clade</taxon>
        <taxon>Arundinoideae</taxon>
        <taxon>Arundineae</taxon>
        <taxon>Arundo</taxon>
    </lineage>
</organism>
<keyword evidence="1" id="KW-0472">Membrane</keyword>
<dbReference type="AlphaFoldDB" id="A0A0A9A1H4"/>
<reference evidence="2" key="1">
    <citation type="submission" date="2014-09" db="EMBL/GenBank/DDBJ databases">
        <authorList>
            <person name="Magalhaes I.L.F."/>
            <person name="Oliveira U."/>
            <person name="Santos F.R."/>
            <person name="Vidigal T.H.D.A."/>
            <person name="Brescovit A.D."/>
            <person name="Santos A.J."/>
        </authorList>
    </citation>
    <scope>NUCLEOTIDE SEQUENCE</scope>
    <source>
        <tissue evidence="2">Shoot tissue taken approximately 20 cm above the soil surface</tissue>
    </source>
</reference>
<protein>
    <submittedName>
        <fullName evidence="2">Uncharacterized protein</fullName>
    </submittedName>
</protein>
<sequence length="44" mass="5060">MQYVGSLATYLSALEFDRPGITYLVTLQILSYLMKIELLFSTQQ</sequence>
<accession>A0A0A9A1H4</accession>
<dbReference type="EMBL" id="GBRH01255035">
    <property type="protein sequence ID" value="JAD42860.1"/>
    <property type="molecule type" value="Transcribed_RNA"/>
</dbReference>
<evidence type="ECO:0000256" key="1">
    <source>
        <dbReference type="SAM" id="Phobius"/>
    </source>
</evidence>
<evidence type="ECO:0000313" key="2">
    <source>
        <dbReference type="EMBL" id="JAD42860.1"/>
    </source>
</evidence>
<proteinExistence type="predicted"/>
<keyword evidence="1" id="KW-0812">Transmembrane</keyword>
<feature type="transmembrane region" description="Helical" evidence="1">
    <location>
        <begin position="20"/>
        <end position="40"/>
    </location>
</feature>
<keyword evidence="1" id="KW-1133">Transmembrane helix</keyword>